<comment type="caution">
    <text evidence="1">The sequence shown here is derived from an EMBL/GenBank/DDBJ whole genome shotgun (WGS) entry which is preliminary data.</text>
</comment>
<dbReference type="EMBL" id="PVWO01000516">
    <property type="protein sequence ID" value="PSB44756.1"/>
    <property type="molecule type" value="Genomic_DNA"/>
</dbReference>
<dbReference type="RefSeq" id="WP_106311595.1">
    <property type="nucleotide sequence ID" value="NZ_PVWO01000516.1"/>
</dbReference>
<evidence type="ECO:0000313" key="2">
    <source>
        <dbReference type="Proteomes" id="UP000238937"/>
    </source>
</evidence>
<name>A0A2T1FIE0_9CYAN</name>
<gene>
    <name evidence="1" type="ORF">C7B77_25525</name>
</gene>
<proteinExistence type="predicted"/>
<dbReference type="OrthoDB" id="574763at2"/>
<reference evidence="1 2" key="1">
    <citation type="submission" date="2018-03" db="EMBL/GenBank/DDBJ databases">
        <title>The ancient ancestry and fast evolution of plastids.</title>
        <authorList>
            <person name="Moore K.R."/>
            <person name="Magnabosco C."/>
            <person name="Momper L."/>
            <person name="Gold D.A."/>
            <person name="Bosak T."/>
            <person name="Fournier G.P."/>
        </authorList>
    </citation>
    <scope>NUCLEOTIDE SEQUENCE [LARGE SCALE GENOMIC DNA]</scope>
    <source>
        <strain evidence="1 2">CCALA 037</strain>
    </source>
</reference>
<evidence type="ECO:0000313" key="1">
    <source>
        <dbReference type="EMBL" id="PSB44756.1"/>
    </source>
</evidence>
<dbReference type="Proteomes" id="UP000238937">
    <property type="component" value="Unassembled WGS sequence"/>
</dbReference>
<keyword evidence="2" id="KW-1185">Reference proteome</keyword>
<organism evidence="1 2">
    <name type="scientific">Chamaesiphon polymorphus CCALA 037</name>
    <dbReference type="NCBI Taxonomy" id="2107692"/>
    <lineage>
        <taxon>Bacteria</taxon>
        <taxon>Bacillati</taxon>
        <taxon>Cyanobacteriota</taxon>
        <taxon>Cyanophyceae</taxon>
        <taxon>Gomontiellales</taxon>
        <taxon>Chamaesiphonaceae</taxon>
        <taxon>Chamaesiphon</taxon>
    </lineage>
</organism>
<sequence length="66" mass="7201">MANIQLTDLAGNIAGFDLFNDSDSFMQDLSEDELDLQGGKAPVPTARLSIFCRPRPIPTPPIVKIE</sequence>
<dbReference type="AlphaFoldDB" id="A0A2T1FIE0"/>
<protein>
    <submittedName>
        <fullName evidence="1">Uncharacterized protein</fullName>
    </submittedName>
</protein>
<accession>A0A2T1FIE0</accession>